<feature type="transmembrane region" description="Helical" evidence="1">
    <location>
        <begin position="44"/>
        <end position="63"/>
    </location>
</feature>
<keyword evidence="1" id="KW-1133">Transmembrane helix</keyword>
<keyword evidence="1" id="KW-0472">Membrane</keyword>
<accession>A0A243W4X5</accession>
<protein>
    <submittedName>
        <fullName evidence="2">Uncharacterized protein</fullName>
    </submittedName>
</protein>
<evidence type="ECO:0000256" key="1">
    <source>
        <dbReference type="SAM" id="Phobius"/>
    </source>
</evidence>
<evidence type="ECO:0000313" key="2">
    <source>
        <dbReference type="EMBL" id="OUJ67709.1"/>
    </source>
</evidence>
<proteinExistence type="predicted"/>
<keyword evidence="1" id="KW-0812">Transmembrane</keyword>
<feature type="transmembrane region" description="Helical" evidence="1">
    <location>
        <begin position="75"/>
        <end position="94"/>
    </location>
</feature>
<keyword evidence="3" id="KW-1185">Reference proteome</keyword>
<gene>
    <name evidence="2" type="ORF">BXP70_28665</name>
</gene>
<dbReference type="EMBL" id="MTSE01000068">
    <property type="protein sequence ID" value="OUJ67709.1"/>
    <property type="molecule type" value="Genomic_DNA"/>
</dbReference>
<feature type="transmembrane region" description="Helical" evidence="1">
    <location>
        <begin position="7"/>
        <end position="24"/>
    </location>
</feature>
<reference evidence="2 3" key="1">
    <citation type="submission" date="2017-01" db="EMBL/GenBank/DDBJ databases">
        <title>A new Hymenobacter.</title>
        <authorList>
            <person name="Liang Y."/>
            <person name="Feng F."/>
        </authorList>
    </citation>
    <scope>NUCLEOTIDE SEQUENCE [LARGE SCALE GENOMIC DNA]</scope>
    <source>
        <strain evidence="2">MIMBbqt21</strain>
    </source>
</reference>
<name>A0A243W4X5_9BACT</name>
<sequence>MIIVKRVAFTVFLFCIAFFLQGLLVRTSPKLSTCSAFSNQLFSMGKLAFLECLFFALALYYMLTQAFRSSPKVAGAYALLFTVGCLLSFVLLVLDYRKDCGC</sequence>
<comment type="caution">
    <text evidence="2">The sequence shown here is derived from an EMBL/GenBank/DDBJ whole genome shotgun (WGS) entry which is preliminary data.</text>
</comment>
<dbReference type="Proteomes" id="UP000194873">
    <property type="component" value="Unassembled WGS sequence"/>
</dbReference>
<evidence type="ECO:0000313" key="3">
    <source>
        <dbReference type="Proteomes" id="UP000194873"/>
    </source>
</evidence>
<organism evidence="2 3">
    <name type="scientific">Hymenobacter crusticola</name>
    <dbReference type="NCBI Taxonomy" id="1770526"/>
    <lineage>
        <taxon>Bacteria</taxon>
        <taxon>Pseudomonadati</taxon>
        <taxon>Bacteroidota</taxon>
        <taxon>Cytophagia</taxon>
        <taxon>Cytophagales</taxon>
        <taxon>Hymenobacteraceae</taxon>
        <taxon>Hymenobacter</taxon>
    </lineage>
</organism>
<dbReference type="AlphaFoldDB" id="A0A243W4X5"/>